<dbReference type="InterPro" id="IPR036728">
    <property type="entry name" value="PBP_GOBP_sf"/>
</dbReference>
<organism evidence="2 3">
    <name type="scientific">Rhynchophorus ferrugineus</name>
    <name type="common">Red palm weevil</name>
    <name type="synonym">Curculio ferrugineus</name>
    <dbReference type="NCBI Taxonomy" id="354439"/>
    <lineage>
        <taxon>Eukaryota</taxon>
        <taxon>Metazoa</taxon>
        <taxon>Ecdysozoa</taxon>
        <taxon>Arthropoda</taxon>
        <taxon>Hexapoda</taxon>
        <taxon>Insecta</taxon>
        <taxon>Pterygota</taxon>
        <taxon>Neoptera</taxon>
        <taxon>Endopterygota</taxon>
        <taxon>Coleoptera</taxon>
        <taxon>Polyphaga</taxon>
        <taxon>Cucujiformia</taxon>
        <taxon>Curculionidae</taxon>
        <taxon>Dryophthorinae</taxon>
        <taxon>Rhynchophorus</taxon>
    </lineage>
</organism>
<name>A0A834MBZ7_RHYFE</name>
<protein>
    <submittedName>
        <fullName evidence="2">Uncharacterized protein</fullName>
    </submittedName>
</protein>
<dbReference type="EMBL" id="JAACXV010013771">
    <property type="protein sequence ID" value="KAF7272384.1"/>
    <property type="molecule type" value="Genomic_DNA"/>
</dbReference>
<dbReference type="CDD" id="cd23992">
    <property type="entry name" value="PBP_GOBP"/>
    <property type="match status" value="1"/>
</dbReference>
<dbReference type="AlphaFoldDB" id="A0A834MBZ7"/>
<proteinExistence type="predicted"/>
<dbReference type="Proteomes" id="UP000625711">
    <property type="component" value="Unassembled WGS sequence"/>
</dbReference>
<sequence>MKILVAFSAILLVVLAQEHAHHGHHVDLHGLGPVHIGCQGIGDSKIDEEVFQKLDQNEPVDLPPNFGKHMLCMMQGIGAVTSDGHISQDGVKTHIRHVVSDESKVSHILKDCAVAKDTPEQTSIDLDACLRKHKVFGGHGGHHHH</sequence>
<accession>A0A834MBZ7</accession>
<evidence type="ECO:0000313" key="3">
    <source>
        <dbReference type="Proteomes" id="UP000625711"/>
    </source>
</evidence>
<comment type="caution">
    <text evidence="2">The sequence shown here is derived from an EMBL/GenBank/DDBJ whole genome shotgun (WGS) entry which is preliminary data.</text>
</comment>
<dbReference type="InterPro" id="IPR006170">
    <property type="entry name" value="PBP/GOBP"/>
</dbReference>
<feature type="chain" id="PRO_5032689999" evidence="1">
    <location>
        <begin position="17"/>
        <end position="145"/>
    </location>
</feature>
<evidence type="ECO:0000313" key="2">
    <source>
        <dbReference type="EMBL" id="KAF7272384.1"/>
    </source>
</evidence>
<keyword evidence="1" id="KW-0732">Signal</keyword>
<gene>
    <name evidence="2" type="ORF">GWI33_014811</name>
</gene>
<keyword evidence="3" id="KW-1185">Reference proteome</keyword>
<dbReference type="Gene3D" id="1.10.238.20">
    <property type="entry name" value="Pheromone/general odorant binding protein domain"/>
    <property type="match status" value="1"/>
</dbReference>
<dbReference type="GO" id="GO:0005549">
    <property type="term" value="F:odorant binding"/>
    <property type="evidence" value="ECO:0007669"/>
    <property type="project" value="InterPro"/>
</dbReference>
<dbReference type="Pfam" id="PF01395">
    <property type="entry name" value="PBP_GOBP"/>
    <property type="match status" value="1"/>
</dbReference>
<feature type="signal peptide" evidence="1">
    <location>
        <begin position="1"/>
        <end position="16"/>
    </location>
</feature>
<dbReference type="SUPFAM" id="SSF47565">
    <property type="entry name" value="Insect pheromone/odorant-binding proteins"/>
    <property type="match status" value="1"/>
</dbReference>
<evidence type="ECO:0000256" key="1">
    <source>
        <dbReference type="SAM" id="SignalP"/>
    </source>
</evidence>
<dbReference type="OrthoDB" id="8194670at2759"/>
<reference evidence="2" key="1">
    <citation type="submission" date="2020-08" db="EMBL/GenBank/DDBJ databases">
        <title>Genome sequencing and assembly of the red palm weevil Rhynchophorus ferrugineus.</title>
        <authorList>
            <person name="Dias G.B."/>
            <person name="Bergman C.M."/>
            <person name="Manee M."/>
        </authorList>
    </citation>
    <scope>NUCLEOTIDE SEQUENCE</scope>
    <source>
        <strain evidence="2">AA-2017</strain>
        <tissue evidence="2">Whole larva</tissue>
    </source>
</reference>